<dbReference type="CDD" id="cd00037">
    <property type="entry name" value="CLECT"/>
    <property type="match status" value="1"/>
</dbReference>
<proteinExistence type="predicted"/>
<dbReference type="Gene3D" id="3.10.100.10">
    <property type="entry name" value="Mannose-Binding Protein A, subunit A"/>
    <property type="match status" value="1"/>
</dbReference>
<dbReference type="InterPro" id="IPR016187">
    <property type="entry name" value="CTDL_fold"/>
</dbReference>
<sequence>MDNTIQRNDTTESNFSINNTILAFGIMMMLELNTITLFLPCFCWVLCLDNKTLHNHRIKVGVISYNFSLKTDSSSDEEPDGDRNDEFNIQEEAEEEETPEIYVRERSHSLGHYRVSTIQDQIGFLEGCDIEVRNQAASPPSYRSRAPSYSSQPPSYSDTIFNDDDTSAITCSQNSCQAGFQLKGKGCYKIYTNLASGDQAKQICETDGYSLASLYLKESYEAVNEWLNSGVITDSCLLNGAYDTAKKRWYWNTKFGPVEFDFNWVQFAVGEPNNVSYF</sequence>
<organism evidence="3 4">
    <name type="scientific">Dimorphilus gyrociliatus</name>
    <dbReference type="NCBI Taxonomy" id="2664684"/>
    <lineage>
        <taxon>Eukaryota</taxon>
        <taxon>Metazoa</taxon>
        <taxon>Spiralia</taxon>
        <taxon>Lophotrochozoa</taxon>
        <taxon>Annelida</taxon>
        <taxon>Polychaeta</taxon>
        <taxon>Polychaeta incertae sedis</taxon>
        <taxon>Dinophilidae</taxon>
        <taxon>Dimorphilus</taxon>
    </lineage>
</organism>
<comment type="caution">
    <text evidence="3">The sequence shown here is derived from an EMBL/GenBank/DDBJ whole genome shotgun (WGS) entry which is preliminary data.</text>
</comment>
<evidence type="ECO:0000313" key="3">
    <source>
        <dbReference type="EMBL" id="CAD5121646.1"/>
    </source>
</evidence>
<dbReference type="InterPro" id="IPR016186">
    <property type="entry name" value="C-type_lectin-like/link_sf"/>
</dbReference>
<gene>
    <name evidence="3" type="ORF">DGYR_LOCUS9569</name>
</gene>
<evidence type="ECO:0000313" key="4">
    <source>
        <dbReference type="Proteomes" id="UP000549394"/>
    </source>
</evidence>
<dbReference type="AlphaFoldDB" id="A0A7I8W0H7"/>
<feature type="transmembrane region" description="Helical" evidence="2">
    <location>
        <begin position="20"/>
        <end position="47"/>
    </location>
</feature>
<protein>
    <submittedName>
        <fullName evidence="3">DgyrCDS10140</fullName>
    </submittedName>
</protein>
<dbReference type="Proteomes" id="UP000549394">
    <property type="component" value="Unassembled WGS sequence"/>
</dbReference>
<feature type="compositionally biased region" description="Acidic residues" evidence="1">
    <location>
        <begin position="88"/>
        <end position="99"/>
    </location>
</feature>
<evidence type="ECO:0000256" key="1">
    <source>
        <dbReference type="SAM" id="MobiDB-lite"/>
    </source>
</evidence>
<keyword evidence="2" id="KW-0472">Membrane</keyword>
<feature type="region of interest" description="Disordered" evidence="1">
    <location>
        <begin position="71"/>
        <end position="99"/>
    </location>
</feature>
<name>A0A7I8W0H7_9ANNE</name>
<evidence type="ECO:0000256" key="2">
    <source>
        <dbReference type="SAM" id="Phobius"/>
    </source>
</evidence>
<dbReference type="EMBL" id="CAJFCJ010000014">
    <property type="protein sequence ID" value="CAD5121646.1"/>
    <property type="molecule type" value="Genomic_DNA"/>
</dbReference>
<dbReference type="SUPFAM" id="SSF56436">
    <property type="entry name" value="C-type lectin-like"/>
    <property type="match status" value="1"/>
</dbReference>
<keyword evidence="2" id="KW-0812">Transmembrane</keyword>
<reference evidence="3 4" key="1">
    <citation type="submission" date="2020-08" db="EMBL/GenBank/DDBJ databases">
        <authorList>
            <person name="Hejnol A."/>
        </authorList>
    </citation>
    <scope>NUCLEOTIDE SEQUENCE [LARGE SCALE GENOMIC DNA]</scope>
</reference>
<accession>A0A7I8W0H7</accession>
<keyword evidence="2" id="KW-1133">Transmembrane helix</keyword>
<keyword evidence="4" id="KW-1185">Reference proteome</keyword>